<dbReference type="EMBL" id="REGN01004445">
    <property type="protein sequence ID" value="RNA17474.1"/>
    <property type="molecule type" value="Genomic_DNA"/>
</dbReference>
<organism evidence="1 2">
    <name type="scientific">Brachionus plicatilis</name>
    <name type="common">Marine rotifer</name>
    <name type="synonym">Brachionus muelleri</name>
    <dbReference type="NCBI Taxonomy" id="10195"/>
    <lineage>
        <taxon>Eukaryota</taxon>
        <taxon>Metazoa</taxon>
        <taxon>Spiralia</taxon>
        <taxon>Gnathifera</taxon>
        <taxon>Rotifera</taxon>
        <taxon>Eurotatoria</taxon>
        <taxon>Monogononta</taxon>
        <taxon>Pseudotrocha</taxon>
        <taxon>Ploima</taxon>
        <taxon>Brachionidae</taxon>
        <taxon>Brachionus</taxon>
    </lineage>
</organism>
<dbReference type="AlphaFoldDB" id="A0A3M7R278"/>
<evidence type="ECO:0000313" key="2">
    <source>
        <dbReference type="Proteomes" id="UP000276133"/>
    </source>
</evidence>
<keyword evidence="2" id="KW-1185">Reference proteome</keyword>
<accession>A0A3M7R278</accession>
<dbReference type="Proteomes" id="UP000276133">
    <property type="component" value="Unassembled WGS sequence"/>
</dbReference>
<dbReference type="InterPro" id="IPR024130">
    <property type="entry name" value="DAP1/DAPL1"/>
</dbReference>
<name>A0A3M7R278_BRAPC</name>
<evidence type="ECO:0000313" key="1">
    <source>
        <dbReference type="EMBL" id="RNA17474.1"/>
    </source>
</evidence>
<comment type="caution">
    <text evidence="1">The sequence shown here is derived from an EMBL/GenBank/DDBJ whole genome shotgun (WGS) entry which is preliminary data.</text>
</comment>
<gene>
    <name evidence="1" type="ORF">BpHYR1_024363</name>
</gene>
<proteinExistence type="predicted"/>
<dbReference type="OrthoDB" id="10347096at2759"/>
<protein>
    <submittedName>
        <fullName evidence="1">Uncharacterized protein</fullName>
    </submittedName>
</protein>
<sequence length="125" mass="14046">MSDREEKINIPGHSPAMLVGGMRVSKPYHPVSLTEEKSTRKLPIPPREFVETNNRSLILSKDNKLGVMVNGQLIEAKDAYPAAAVKSFHEDKPCTMGKNPLSHSQPISYIFQPKSFNEISRFPNR</sequence>
<reference evidence="1 2" key="1">
    <citation type="journal article" date="2018" name="Sci. Rep.">
        <title>Genomic signatures of local adaptation to the degree of environmental predictability in rotifers.</title>
        <authorList>
            <person name="Franch-Gras L."/>
            <person name="Hahn C."/>
            <person name="Garcia-Roger E.M."/>
            <person name="Carmona M.J."/>
            <person name="Serra M."/>
            <person name="Gomez A."/>
        </authorList>
    </citation>
    <scope>NUCLEOTIDE SEQUENCE [LARGE SCALE GENOMIC DNA]</scope>
    <source>
        <strain evidence="1">HYR1</strain>
    </source>
</reference>
<dbReference type="Pfam" id="PF15228">
    <property type="entry name" value="DAP"/>
    <property type="match status" value="1"/>
</dbReference>